<dbReference type="Proteomes" id="UP000636110">
    <property type="component" value="Unassembled WGS sequence"/>
</dbReference>
<dbReference type="RefSeq" id="WP_182955772.1">
    <property type="nucleotide sequence ID" value="NZ_WNXC01000002.1"/>
</dbReference>
<organism evidence="1 2">
    <name type="scientific">Pedobacter gandavensis</name>
    <dbReference type="NCBI Taxonomy" id="2679963"/>
    <lineage>
        <taxon>Bacteria</taxon>
        <taxon>Pseudomonadati</taxon>
        <taxon>Bacteroidota</taxon>
        <taxon>Sphingobacteriia</taxon>
        <taxon>Sphingobacteriales</taxon>
        <taxon>Sphingobacteriaceae</taxon>
        <taxon>Pedobacter</taxon>
    </lineage>
</organism>
<dbReference type="EMBL" id="WNXC01000002">
    <property type="protein sequence ID" value="MBB2148965.1"/>
    <property type="molecule type" value="Genomic_DNA"/>
</dbReference>
<proteinExistence type="predicted"/>
<evidence type="ECO:0000313" key="2">
    <source>
        <dbReference type="Proteomes" id="UP000636110"/>
    </source>
</evidence>
<gene>
    <name evidence="1" type="ORF">GM920_08565</name>
</gene>
<sequence length="261" mass="29520">MLKFNNADWEIMFENRKLPNAALSQLIELESSAKGELSSILELHHDGYTVYELCKKKRKEFQQKLNDAFLNNNINLPPTQEEPLIVKVSSTGEDEVTSILVLSSVTEVEDVFSNFEQTSVTGEDDEPSAFEQPSVTEVEDMSLIFEQPSITGQGGASSIPVLHTVKVVNHGRIDNLLFRDKIHELFDMLLNEEQLNSLLAINSSIASPGSIIDLDRLMDDISIYFTGMRIPTINDTEDNKKRFKNRVVNSKNHFLLYINLD</sequence>
<reference evidence="1 2" key="1">
    <citation type="submission" date="2019-11" db="EMBL/GenBank/DDBJ databases">
        <title>Description of Pedobacter sp. LMG 31462T.</title>
        <authorList>
            <person name="Carlier A."/>
            <person name="Qi S."/>
            <person name="Vandamme P."/>
        </authorList>
    </citation>
    <scope>NUCLEOTIDE SEQUENCE [LARGE SCALE GENOMIC DNA]</scope>
    <source>
        <strain evidence="1 2">LMG 31462</strain>
    </source>
</reference>
<keyword evidence="2" id="KW-1185">Reference proteome</keyword>
<comment type="caution">
    <text evidence="1">The sequence shown here is derived from an EMBL/GenBank/DDBJ whole genome shotgun (WGS) entry which is preliminary data.</text>
</comment>
<protein>
    <submittedName>
        <fullName evidence="1">Uncharacterized protein</fullName>
    </submittedName>
</protein>
<evidence type="ECO:0000313" key="1">
    <source>
        <dbReference type="EMBL" id="MBB2148965.1"/>
    </source>
</evidence>
<accession>A0ABR6EUL6</accession>
<name>A0ABR6EUL6_9SPHI</name>